<keyword evidence="3" id="KW-1185">Reference proteome</keyword>
<name>A0ABP9D7Z6_9ACTN</name>
<feature type="compositionally biased region" description="Low complexity" evidence="1">
    <location>
        <begin position="35"/>
        <end position="45"/>
    </location>
</feature>
<organism evidence="2 3">
    <name type="scientific">Kitasatospora terrestris</name>
    <dbReference type="NCBI Taxonomy" id="258051"/>
    <lineage>
        <taxon>Bacteria</taxon>
        <taxon>Bacillati</taxon>
        <taxon>Actinomycetota</taxon>
        <taxon>Actinomycetes</taxon>
        <taxon>Kitasatosporales</taxon>
        <taxon>Streptomycetaceae</taxon>
        <taxon>Kitasatospora</taxon>
    </lineage>
</organism>
<protein>
    <submittedName>
        <fullName evidence="2">Uncharacterized protein</fullName>
    </submittedName>
</protein>
<comment type="caution">
    <text evidence="2">The sequence shown here is derived from an EMBL/GenBank/DDBJ whole genome shotgun (WGS) entry which is preliminary data.</text>
</comment>
<evidence type="ECO:0000313" key="3">
    <source>
        <dbReference type="Proteomes" id="UP001501752"/>
    </source>
</evidence>
<reference evidence="3" key="1">
    <citation type="journal article" date="2019" name="Int. J. Syst. Evol. Microbiol.">
        <title>The Global Catalogue of Microorganisms (GCM) 10K type strain sequencing project: providing services to taxonomists for standard genome sequencing and annotation.</title>
        <authorList>
            <consortium name="The Broad Institute Genomics Platform"/>
            <consortium name="The Broad Institute Genome Sequencing Center for Infectious Disease"/>
            <person name="Wu L."/>
            <person name="Ma J."/>
        </authorList>
    </citation>
    <scope>NUCLEOTIDE SEQUENCE [LARGE SCALE GENOMIC DNA]</scope>
    <source>
        <strain evidence="3">JCM 13006</strain>
    </source>
</reference>
<feature type="compositionally biased region" description="Low complexity" evidence="1">
    <location>
        <begin position="82"/>
        <end position="91"/>
    </location>
</feature>
<evidence type="ECO:0000256" key="1">
    <source>
        <dbReference type="SAM" id="MobiDB-lite"/>
    </source>
</evidence>
<gene>
    <name evidence="2" type="ORF">GCM10023235_05730</name>
</gene>
<proteinExistence type="predicted"/>
<feature type="region of interest" description="Disordered" evidence="1">
    <location>
        <begin position="16"/>
        <end position="126"/>
    </location>
</feature>
<feature type="compositionally biased region" description="Low complexity" evidence="1">
    <location>
        <begin position="106"/>
        <end position="119"/>
    </location>
</feature>
<accession>A0ABP9D7Z6</accession>
<dbReference type="Proteomes" id="UP001501752">
    <property type="component" value="Unassembled WGS sequence"/>
</dbReference>
<evidence type="ECO:0000313" key="2">
    <source>
        <dbReference type="EMBL" id="GAA4834052.1"/>
    </source>
</evidence>
<dbReference type="EMBL" id="BAABIS010000001">
    <property type="protein sequence ID" value="GAA4834052.1"/>
    <property type="molecule type" value="Genomic_DNA"/>
</dbReference>
<sequence>MLGSKRRRVLRCEREMALPNDGFRSASRQWADMRTTPSPSGTSTSAKSADHPDHHPPQPPAGGAPSTLTSTATIEREDGRRTGPPTCRTPPMASQPALMAHLPCQARSSARPRVSASTARKSRMRGCVPAGRASLYSRTDNASVWSGNT</sequence>